<evidence type="ECO:0000313" key="2">
    <source>
        <dbReference type="Proteomes" id="UP000663841"/>
    </source>
</evidence>
<accession>A0A8H3CAV3</accession>
<dbReference type="AlphaFoldDB" id="A0A8H3CAV3"/>
<gene>
    <name evidence="1" type="ORF">RDB_LOCUS196720</name>
</gene>
<reference evidence="1" key="1">
    <citation type="submission" date="2021-01" db="EMBL/GenBank/DDBJ databases">
        <authorList>
            <person name="Kaushik A."/>
        </authorList>
    </citation>
    <scope>NUCLEOTIDE SEQUENCE</scope>
    <source>
        <strain evidence="1">AG3-T5</strain>
    </source>
</reference>
<evidence type="ECO:0008006" key="3">
    <source>
        <dbReference type="Google" id="ProtNLM"/>
    </source>
</evidence>
<evidence type="ECO:0000313" key="1">
    <source>
        <dbReference type="EMBL" id="CAE6477605.1"/>
    </source>
</evidence>
<sequence length="169" mass="19279">MDVQIYHIGNRHHISRDEKKMVCRMSNTMSGEQIHAATGISARTVRRVKELKQRTGNVVSHNPFIGCRRELDGHDIKYLLSRLDHQPELSLGELRKALKTTRGVYVSEATISRTLKQQCYSKKSITRSAAKASDEARARFIMAAGSNEYRPDYFVYVDETGVNSHTLQR</sequence>
<dbReference type="SUPFAM" id="SSF46689">
    <property type="entry name" value="Homeodomain-like"/>
    <property type="match status" value="1"/>
</dbReference>
<comment type="caution">
    <text evidence="1">The sequence shown here is derived from an EMBL/GenBank/DDBJ whole genome shotgun (WGS) entry which is preliminary data.</text>
</comment>
<dbReference type="InterPro" id="IPR009057">
    <property type="entry name" value="Homeodomain-like_sf"/>
</dbReference>
<proteinExistence type="predicted"/>
<protein>
    <recommendedName>
        <fullName evidence="3">Transposase Tc1-like domain-containing protein</fullName>
    </recommendedName>
</protein>
<dbReference type="Proteomes" id="UP000663841">
    <property type="component" value="Unassembled WGS sequence"/>
</dbReference>
<dbReference type="PANTHER" id="PTHR48472:SF1">
    <property type="entry name" value="TC1-LIKE TRANSPOSASE DDE DOMAIN-CONTAINING PROTEIN"/>
    <property type="match status" value="1"/>
</dbReference>
<name>A0A8H3CAV3_9AGAM</name>
<dbReference type="EMBL" id="CAJMWW010000641">
    <property type="protein sequence ID" value="CAE6477605.1"/>
    <property type="molecule type" value="Genomic_DNA"/>
</dbReference>
<organism evidence="1 2">
    <name type="scientific">Rhizoctonia solani</name>
    <dbReference type="NCBI Taxonomy" id="456999"/>
    <lineage>
        <taxon>Eukaryota</taxon>
        <taxon>Fungi</taxon>
        <taxon>Dikarya</taxon>
        <taxon>Basidiomycota</taxon>
        <taxon>Agaricomycotina</taxon>
        <taxon>Agaricomycetes</taxon>
        <taxon>Cantharellales</taxon>
        <taxon>Ceratobasidiaceae</taxon>
        <taxon>Rhizoctonia</taxon>
    </lineage>
</organism>
<dbReference type="PANTHER" id="PTHR48472">
    <property type="entry name" value="TC1-LIKE TRANSPOSASE DDE DOMAIN-CONTAINING PROTEIN"/>
    <property type="match status" value="1"/>
</dbReference>